<feature type="domain" description="EGF-like" evidence="8">
    <location>
        <begin position="61"/>
        <end position="99"/>
    </location>
</feature>
<dbReference type="PROSITE" id="PS01187">
    <property type="entry name" value="EGF_CA"/>
    <property type="match status" value="1"/>
</dbReference>
<dbReference type="InterPro" id="IPR000742">
    <property type="entry name" value="EGF"/>
</dbReference>
<sequence>MSYSKGNRLATLETAIEMLPSSTVSMKVIEGIIGSAMQTSQWNTTAASVFDFQAASMRSSDLDECALGWHTCPQHADCINTDGSYTCHCKKGYVASGNAMQRVCVEKGETGPGDSDSDMWKKVTLIVSPIAVALLLCIVFIVICVTRRRHHRYKEDYSMTGRATPGSYNRHDSQARPRKEWRDSQHESDSTGFTRV</sequence>
<dbReference type="PROSITE" id="PS00010">
    <property type="entry name" value="ASX_HYDROXYL"/>
    <property type="match status" value="1"/>
</dbReference>
<keyword evidence="7" id="KW-0472">Membrane</keyword>
<keyword evidence="7" id="KW-0812">Transmembrane</keyword>
<evidence type="ECO:0000256" key="6">
    <source>
        <dbReference type="SAM" id="MobiDB-lite"/>
    </source>
</evidence>
<dbReference type="PANTHER" id="PTHR24050">
    <property type="entry name" value="PA14 DOMAIN-CONTAINING PROTEIN"/>
    <property type="match status" value="1"/>
</dbReference>
<evidence type="ECO:0000256" key="2">
    <source>
        <dbReference type="ARBA" id="ARBA00022729"/>
    </source>
</evidence>
<dbReference type="PANTHER" id="PTHR24050:SF28">
    <property type="entry name" value="UROMODULIN-LIKE"/>
    <property type="match status" value="1"/>
</dbReference>
<evidence type="ECO:0000256" key="4">
    <source>
        <dbReference type="ARBA" id="ARBA00023157"/>
    </source>
</evidence>
<dbReference type="InterPro" id="IPR018097">
    <property type="entry name" value="EGF_Ca-bd_CS"/>
</dbReference>
<dbReference type="FunFam" id="2.10.25.10:FF:000038">
    <property type="entry name" value="Fibrillin 2"/>
    <property type="match status" value="1"/>
</dbReference>
<keyword evidence="4" id="KW-1015">Disulfide bond</keyword>
<feature type="compositionally biased region" description="Basic and acidic residues" evidence="6">
    <location>
        <begin position="169"/>
        <end position="189"/>
    </location>
</feature>
<dbReference type="InterPro" id="IPR049883">
    <property type="entry name" value="NOTCH1_EGF-like"/>
</dbReference>
<dbReference type="SUPFAM" id="SSF57196">
    <property type="entry name" value="EGF/Laminin"/>
    <property type="match status" value="1"/>
</dbReference>
<keyword evidence="3" id="KW-0677">Repeat</keyword>
<dbReference type="EMBL" id="AH011247">
    <property type="protein sequence ID" value="AAL40412.1"/>
    <property type="molecule type" value="Genomic_DNA"/>
</dbReference>
<name>Q8WS62_BRAFL</name>
<dbReference type="SMART" id="SM00181">
    <property type="entry name" value="EGF"/>
    <property type="match status" value="1"/>
</dbReference>
<keyword evidence="2" id="KW-0732">Signal</keyword>
<protein>
    <submittedName>
        <fullName evidence="9">Extracellular matrix-related protein</fullName>
    </submittedName>
</protein>
<evidence type="ECO:0000256" key="1">
    <source>
        <dbReference type="ARBA" id="ARBA00022536"/>
    </source>
</evidence>
<dbReference type="GO" id="GO:0005509">
    <property type="term" value="F:calcium ion binding"/>
    <property type="evidence" value="ECO:0007669"/>
    <property type="project" value="InterPro"/>
</dbReference>
<dbReference type="AlphaFoldDB" id="Q8WS62"/>
<keyword evidence="7" id="KW-1133">Transmembrane helix</keyword>
<evidence type="ECO:0000256" key="3">
    <source>
        <dbReference type="ARBA" id="ARBA00022737"/>
    </source>
</evidence>
<dbReference type="Pfam" id="PF07645">
    <property type="entry name" value="EGF_CA"/>
    <property type="match status" value="1"/>
</dbReference>
<dbReference type="CDD" id="cd00054">
    <property type="entry name" value="EGF_CA"/>
    <property type="match status" value="1"/>
</dbReference>
<proteinExistence type="predicted"/>
<dbReference type="Gene3D" id="2.10.25.10">
    <property type="entry name" value="Laminin"/>
    <property type="match status" value="1"/>
</dbReference>
<evidence type="ECO:0000313" key="9">
    <source>
        <dbReference type="EMBL" id="AAL40412.1"/>
    </source>
</evidence>
<dbReference type="SMART" id="SM00179">
    <property type="entry name" value="EGF_CA"/>
    <property type="match status" value="1"/>
</dbReference>
<organism evidence="9">
    <name type="scientific">Branchiostoma floridae</name>
    <name type="common">Florida lancelet</name>
    <name type="synonym">Amphioxus</name>
    <dbReference type="NCBI Taxonomy" id="7739"/>
    <lineage>
        <taxon>Eukaryota</taxon>
        <taxon>Metazoa</taxon>
        <taxon>Chordata</taxon>
        <taxon>Cephalochordata</taxon>
        <taxon>Leptocardii</taxon>
        <taxon>Amphioxiformes</taxon>
        <taxon>Branchiostomatidae</taxon>
        <taxon>Branchiostoma</taxon>
    </lineage>
</organism>
<evidence type="ECO:0000259" key="8">
    <source>
        <dbReference type="PROSITE" id="PS50026"/>
    </source>
</evidence>
<feature type="region of interest" description="Disordered" evidence="6">
    <location>
        <begin position="161"/>
        <end position="196"/>
    </location>
</feature>
<dbReference type="InterPro" id="IPR000152">
    <property type="entry name" value="EGF-type_Asp/Asn_hydroxyl_site"/>
</dbReference>
<reference evidence="9" key="1">
    <citation type="journal article" date="2001" name="Gene">
        <title>Characterization of the amphioxus presenilin gene in a high gene-density genomic region illustrates duplication during the vertebrate lineage.</title>
        <authorList>
            <person name="Martinez-Mir A."/>
            <person name="Canestro C."/>
            <person name="Gonzalez-Duarte R."/>
            <person name="Albalat R."/>
        </authorList>
    </citation>
    <scope>NUCLEOTIDE SEQUENCE</scope>
</reference>
<evidence type="ECO:0000256" key="7">
    <source>
        <dbReference type="SAM" id="Phobius"/>
    </source>
</evidence>
<evidence type="ECO:0000256" key="5">
    <source>
        <dbReference type="PROSITE-ProRule" id="PRU00076"/>
    </source>
</evidence>
<dbReference type="InterPro" id="IPR052235">
    <property type="entry name" value="Nephronectin_domain"/>
</dbReference>
<keyword evidence="1 5" id="KW-0245">EGF-like domain</keyword>
<dbReference type="PROSITE" id="PS50026">
    <property type="entry name" value="EGF_3"/>
    <property type="match status" value="1"/>
</dbReference>
<comment type="caution">
    <text evidence="5">Lacks conserved residue(s) required for the propagation of feature annotation.</text>
</comment>
<dbReference type="InterPro" id="IPR001881">
    <property type="entry name" value="EGF-like_Ca-bd_dom"/>
</dbReference>
<feature type="transmembrane region" description="Helical" evidence="7">
    <location>
        <begin position="123"/>
        <end position="145"/>
    </location>
</feature>
<accession>Q8WS62</accession>